<evidence type="ECO:0000313" key="1">
    <source>
        <dbReference type="EMBL" id="EDN91435.1"/>
    </source>
</evidence>
<dbReference type="InParanoid" id="A7E6B3"/>
<keyword evidence="2" id="KW-1185">Reference proteome</keyword>
<dbReference type="Proteomes" id="UP000001312">
    <property type="component" value="Unassembled WGS sequence"/>
</dbReference>
<sequence length="36" mass="4107">MEEARTAMLKIEETRKSNMGSGCVRGERVIDYGREC</sequence>
<dbReference type="KEGG" id="ssl:SS1G_00838"/>
<dbReference type="RefSeq" id="XP_001598749.1">
    <property type="nucleotide sequence ID" value="XM_001598699.1"/>
</dbReference>
<name>A7E6B3_SCLS1</name>
<reference evidence="2" key="1">
    <citation type="journal article" date="2011" name="PLoS Genet.">
        <title>Genomic analysis of the necrotrophic fungal pathogens Sclerotinia sclerotiorum and Botrytis cinerea.</title>
        <authorList>
            <person name="Amselem J."/>
            <person name="Cuomo C.A."/>
            <person name="van Kan J.A."/>
            <person name="Viaud M."/>
            <person name="Benito E.P."/>
            <person name="Couloux A."/>
            <person name="Coutinho P.M."/>
            <person name="de Vries R.P."/>
            <person name="Dyer P.S."/>
            <person name="Fillinger S."/>
            <person name="Fournier E."/>
            <person name="Gout L."/>
            <person name="Hahn M."/>
            <person name="Kohn L."/>
            <person name="Lapalu N."/>
            <person name="Plummer K.M."/>
            <person name="Pradier J.M."/>
            <person name="Quevillon E."/>
            <person name="Sharon A."/>
            <person name="Simon A."/>
            <person name="ten Have A."/>
            <person name="Tudzynski B."/>
            <person name="Tudzynski P."/>
            <person name="Wincker P."/>
            <person name="Andrew M."/>
            <person name="Anthouard V."/>
            <person name="Beever R.E."/>
            <person name="Beffa R."/>
            <person name="Benoit I."/>
            <person name="Bouzid O."/>
            <person name="Brault B."/>
            <person name="Chen Z."/>
            <person name="Choquer M."/>
            <person name="Collemare J."/>
            <person name="Cotton P."/>
            <person name="Danchin E.G."/>
            <person name="Da Silva C."/>
            <person name="Gautier A."/>
            <person name="Giraud C."/>
            <person name="Giraud T."/>
            <person name="Gonzalez C."/>
            <person name="Grossetete S."/>
            <person name="Guldener U."/>
            <person name="Henrissat B."/>
            <person name="Howlett B.J."/>
            <person name="Kodira C."/>
            <person name="Kretschmer M."/>
            <person name="Lappartient A."/>
            <person name="Leroch M."/>
            <person name="Levis C."/>
            <person name="Mauceli E."/>
            <person name="Neuveglise C."/>
            <person name="Oeser B."/>
            <person name="Pearson M."/>
            <person name="Poulain J."/>
            <person name="Poussereau N."/>
            <person name="Quesneville H."/>
            <person name="Rascle C."/>
            <person name="Schumacher J."/>
            <person name="Segurens B."/>
            <person name="Sexton A."/>
            <person name="Silva E."/>
            <person name="Sirven C."/>
            <person name="Soanes D.M."/>
            <person name="Talbot N.J."/>
            <person name="Templeton M."/>
            <person name="Yandava C."/>
            <person name="Yarden O."/>
            <person name="Zeng Q."/>
            <person name="Rollins J.A."/>
            <person name="Lebrun M.H."/>
            <person name="Dickman M."/>
        </authorList>
    </citation>
    <scope>NUCLEOTIDE SEQUENCE [LARGE SCALE GENOMIC DNA]</scope>
    <source>
        <strain evidence="2">ATCC 18683 / 1980 / Ss-1</strain>
    </source>
</reference>
<organism evidence="1 2">
    <name type="scientific">Sclerotinia sclerotiorum (strain ATCC 18683 / 1980 / Ss-1)</name>
    <name type="common">White mold</name>
    <name type="synonym">Whetzelinia sclerotiorum</name>
    <dbReference type="NCBI Taxonomy" id="665079"/>
    <lineage>
        <taxon>Eukaryota</taxon>
        <taxon>Fungi</taxon>
        <taxon>Dikarya</taxon>
        <taxon>Ascomycota</taxon>
        <taxon>Pezizomycotina</taxon>
        <taxon>Leotiomycetes</taxon>
        <taxon>Helotiales</taxon>
        <taxon>Sclerotiniaceae</taxon>
        <taxon>Sclerotinia</taxon>
    </lineage>
</organism>
<dbReference type="GeneID" id="5494579"/>
<dbReference type="AlphaFoldDB" id="A7E6B3"/>
<evidence type="ECO:0000313" key="2">
    <source>
        <dbReference type="Proteomes" id="UP000001312"/>
    </source>
</evidence>
<dbReference type="HOGENOM" id="CLU_3359970_0_0_1"/>
<protein>
    <submittedName>
        <fullName evidence="1">Uncharacterized protein</fullName>
    </submittedName>
</protein>
<accession>A7E6B3</accession>
<proteinExistence type="predicted"/>
<gene>
    <name evidence="1" type="ORF">SS1G_00838</name>
</gene>
<dbReference type="EMBL" id="CH476621">
    <property type="protein sequence ID" value="EDN91435.1"/>
    <property type="molecule type" value="Genomic_DNA"/>
</dbReference>